<dbReference type="EMBL" id="MGAF01000044">
    <property type="protein sequence ID" value="OGK39814.1"/>
    <property type="molecule type" value="Genomic_DNA"/>
</dbReference>
<comment type="caution">
    <text evidence="1">The sequence shown here is derived from an EMBL/GenBank/DDBJ whole genome shotgun (WGS) entry which is preliminary data.</text>
</comment>
<gene>
    <name evidence="1" type="ORF">A3A74_02605</name>
</gene>
<sequence length="141" mass="15912">MFMGEYEQLLNNRQERAELTRQANTRLKIAVTAIGRVASEIIRLDEVPEHARLAAKHYAGSAIKFLVQEHLTTYMTGPTSMRGLGVDIGVGPYIVLETESGELYDVIRSQRTVNSTVPLPEREWFINRQGILANVTSSKFY</sequence>
<evidence type="ECO:0000313" key="1">
    <source>
        <dbReference type="EMBL" id="OGK39814.1"/>
    </source>
</evidence>
<evidence type="ECO:0000313" key="2">
    <source>
        <dbReference type="Proteomes" id="UP000179270"/>
    </source>
</evidence>
<dbReference type="Proteomes" id="UP000179270">
    <property type="component" value="Unassembled WGS sequence"/>
</dbReference>
<accession>A0A1F7I8Z0</accession>
<name>A0A1F7I8Z0_9BACT</name>
<organism evidence="1 2">
    <name type="scientific">Candidatus Roizmanbacteria bacterium RIFCSPLOWO2_01_FULL_35_13</name>
    <dbReference type="NCBI Taxonomy" id="1802055"/>
    <lineage>
        <taxon>Bacteria</taxon>
        <taxon>Candidatus Roizmaniibacteriota</taxon>
    </lineage>
</organism>
<proteinExistence type="predicted"/>
<dbReference type="STRING" id="1802055.A3A74_02605"/>
<reference evidence="1 2" key="1">
    <citation type="journal article" date="2016" name="Nat. Commun.">
        <title>Thousands of microbial genomes shed light on interconnected biogeochemical processes in an aquifer system.</title>
        <authorList>
            <person name="Anantharaman K."/>
            <person name="Brown C.T."/>
            <person name="Hug L.A."/>
            <person name="Sharon I."/>
            <person name="Castelle C.J."/>
            <person name="Probst A.J."/>
            <person name="Thomas B.C."/>
            <person name="Singh A."/>
            <person name="Wilkins M.J."/>
            <person name="Karaoz U."/>
            <person name="Brodie E.L."/>
            <person name="Williams K.H."/>
            <person name="Hubbard S.S."/>
            <person name="Banfield J.F."/>
        </authorList>
    </citation>
    <scope>NUCLEOTIDE SEQUENCE [LARGE SCALE GENOMIC DNA]</scope>
</reference>
<dbReference type="AlphaFoldDB" id="A0A1F7I8Z0"/>
<protein>
    <submittedName>
        <fullName evidence="1">Uncharacterized protein</fullName>
    </submittedName>
</protein>